<dbReference type="GO" id="GO:0005743">
    <property type="term" value="C:mitochondrial inner membrane"/>
    <property type="evidence" value="ECO:0007669"/>
    <property type="project" value="UniProtKB-SubCell"/>
</dbReference>
<evidence type="ECO:0000256" key="2">
    <source>
        <dbReference type="ARBA" id="ARBA00007020"/>
    </source>
</evidence>
<dbReference type="Proteomes" id="UP000515150">
    <property type="component" value="Chromosome 1"/>
</dbReference>
<evidence type="ECO:0000256" key="5">
    <source>
        <dbReference type="ARBA" id="ARBA00022792"/>
    </source>
</evidence>
<organism evidence="10 11">
    <name type="scientific">Betta splendens</name>
    <name type="common">Siamese fighting fish</name>
    <dbReference type="NCBI Taxonomy" id="158456"/>
    <lineage>
        <taxon>Eukaryota</taxon>
        <taxon>Metazoa</taxon>
        <taxon>Chordata</taxon>
        <taxon>Craniata</taxon>
        <taxon>Vertebrata</taxon>
        <taxon>Euteleostomi</taxon>
        <taxon>Actinopterygii</taxon>
        <taxon>Neopterygii</taxon>
        <taxon>Teleostei</taxon>
        <taxon>Neoteleostei</taxon>
        <taxon>Acanthomorphata</taxon>
        <taxon>Anabantaria</taxon>
        <taxon>Anabantiformes</taxon>
        <taxon>Anabantoidei</taxon>
        <taxon>Osphronemidae</taxon>
        <taxon>Betta</taxon>
    </lineage>
</organism>
<evidence type="ECO:0000256" key="4">
    <source>
        <dbReference type="ARBA" id="ARBA00022692"/>
    </source>
</evidence>
<dbReference type="GeneID" id="114852078"/>
<evidence type="ECO:0000313" key="11">
    <source>
        <dbReference type="RefSeq" id="XP_028999995.1"/>
    </source>
</evidence>
<dbReference type="KEGG" id="bspl:114852078"/>
<name>A0A6P7M0F1_BETSP</name>
<dbReference type="PANTHER" id="PTHR13603">
    <property type="entry name" value="TRANSMEMBRANE PROTEIN 186"/>
    <property type="match status" value="1"/>
</dbReference>
<evidence type="ECO:0000256" key="9">
    <source>
        <dbReference type="SAM" id="Phobius"/>
    </source>
</evidence>
<evidence type="ECO:0000256" key="8">
    <source>
        <dbReference type="ARBA" id="ARBA00023136"/>
    </source>
</evidence>
<keyword evidence="5" id="KW-0999">Mitochondrion inner membrane</keyword>
<sequence length="224" mass="25647">MIRSVLMHRLTCASHAVSCTRRAHLQLYAISHDVQLRRQDPTPIQWRLRGLVIPKVTGLARYSDLSTAKYTLIYTLPHIKLLRAVSRLKLLQTSFTVIILPPVYFLYHQGDVPFYLVSYTTGIALFAGGMLCIASHFFRRVVGMMYLDPSLKTLKVSHLTFWGRRHDIYLPVTDVMTIGDTGDSPNETILKLKRYSSPETLYFSTYFGRVIDIQGFEKVFGSLK</sequence>
<keyword evidence="10" id="KW-1185">Reference proteome</keyword>
<dbReference type="OrthoDB" id="6147888at2759"/>
<evidence type="ECO:0000313" key="10">
    <source>
        <dbReference type="Proteomes" id="UP000515150"/>
    </source>
</evidence>
<dbReference type="PANTHER" id="PTHR13603:SF1">
    <property type="entry name" value="TRANSMEMBRANE PROTEIN 186"/>
    <property type="match status" value="1"/>
</dbReference>
<comment type="subcellular location">
    <subcellularLocation>
        <location evidence="1">Mitochondrion inner membrane</location>
        <topology evidence="1">Multi-pass membrane protein</topology>
    </subcellularLocation>
</comment>
<dbReference type="InParanoid" id="A0A6P7M0F1"/>
<comment type="similarity">
    <text evidence="2">Belongs to the TMEM186 family.</text>
</comment>
<dbReference type="AlphaFoldDB" id="A0A6P7M0F1"/>
<reference evidence="11" key="1">
    <citation type="submission" date="2025-08" db="UniProtKB">
        <authorList>
            <consortium name="RefSeq"/>
        </authorList>
    </citation>
    <scope>IDENTIFICATION</scope>
</reference>
<feature type="transmembrane region" description="Helical" evidence="9">
    <location>
        <begin position="113"/>
        <end position="138"/>
    </location>
</feature>
<evidence type="ECO:0000256" key="3">
    <source>
        <dbReference type="ARBA" id="ARBA00014604"/>
    </source>
</evidence>
<evidence type="ECO:0000256" key="6">
    <source>
        <dbReference type="ARBA" id="ARBA00022989"/>
    </source>
</evidence>
<proteinExistence type="inferred from homology"/>
<keyword evidence="7" id="KW-0496">Mitochondrion</keyword>
<keyword evidence="8 9" id="KW-0472">Membrane</keyword>
<dbReference type="RefSeq" id="XP_028999995.1">
    <property type="nucleotide sequence ID" value="XM_029144162.3"/>
</dbReference>
<dbReference type="InterPro" id="IPR026571">
    <property type="entry name" value="Tmem186"/>
</dbReference>
<protein>
    <recommendedName>
        <fullName evidence="3">Transmembrane protein 186</fullName>
    </recommendedName>
</protein>
<accession>A0A6P7M0F1</accession>
<keyword evidence="4 9" id="KW-0812">Transmembrane</keyword>
<dbReference type="FunCoup" id="A0A6P7M0F1">
    <property type="interactions" value="1390"/>
</dbReference>
<feature type="transmembrane region" description="Helical" evidence="9">
    <location>
        <begin position="90"/>
        <end position="107"/>
    </location>
</feature>
<gene>
    <name evidence="11" type="primary">tmem186</name>
</gene>
<evidence type="ECO:0000256" key="1">
    <source>
        <dbReference type="ARBA" id="ARBA00004448"/>
    </source>
</evidence>
<dbReference type="CTD" id="25880"/>
<evidence type="ECO:0000256" key="7">
    <source>
        <dbReference type="ARBA" id="ARBA00023128"/>
    </source>
</evidence>
<keyword evidence="6 9" id="KW-1133">Transmembrane helix</keyword>